<feature type="region of interest" description="Disordered" evidence="1">
    <location>
        <begin position="886"/>
        <end position="982"/>
    </location>
</feature>
<feature type="region of interest" description="Disordered" evidence="1">
    <location>
        <begin position="801"/>
        <end position="868"/>
    </location>
</feature>
<keyword evidence="3" id="KW-1185">Reference proteome</keyword>
<feature type="compositionally biased region" description="Low complexity" evidence="1">
    <location>
        <begin position="288"/>
        <end position="300"/>
    </location>
</feature>
<reference evidence="2 3" key="1">
    <citation type="journal article" date="2014" name="Genome Announc.">
        <title>Genome sequence of the basidiomycetous fungus Pseudozyma aphidis DSM70725, an efficient producer of biosurfactant mannosylerythritol lipids.</title>
        <authorList>
            <person name="Lorenz S."/>
            <person name="Guenther M."/>
            <person name="Grumaz C."/>
            <person name="Rupp S."/>
            <person name="Zibek S."/>
            <person name="Sohn K."/>
        </authorList>
    </citation>
    <scope>NUCLEOTIDE SEQUENCE [LARGE SCALE GENOMIC DNA]</scope>
    <source>
        <strain evidence="3">ATCC 32657 / CBS 517.83 / DSM 70725 / JCM 10318 / NBRC 10182 / NRRL Y-7954 / St-0401</strain>
    </source>
</reference>
<feature type="compositionally biased region" description="Low complexity" evidence="1">
    <location>
        <begin position="418"/>
        <end position="429"/>
    </location>
</feature>
<feature type="region of interest" description="Disordered" evidence="1">
    <location>
        <begin position="455"/>
        <end position="531"/>
    </location>
</feature>
<evidence type="ECO:0000313" key="2">
    <source>
        <dbReference type="EMBL" id="ETS63587.1"/>
    </source>
</evidence>
<protein>
    <submittedName>
        <fullName evidence="2">Uncharacterized protein</fullName>
    </submittedName>
</protein>
<feature type="region of interest" description="Disordered" evidence="1">
    <location>
        <begin position="87"/>
        <end position="111"/>
    </location>
</feature>
<feature type="region of interest" description="Disordered" evidence="1">
    <location>
        <begin position="170"/>
        <end position="439"/>
    </location>
</feature>
<feature type="compositionally biased region" description="Acidic residues" evidence="1">
    <location>
        <begin position="191"/>
        <end position="205"/>
    </location>
</feature>
<evidence type="ECO:0000313" key="3">
    <source>
        <dbReference type="Proteomes" id="UP000019462"/>
    </source>
</evidence>
<feature type="compositionally biased region" description="Basic and acidic residues" evidence="1">
    <location>
        <begin position="357"/>
        <end position="402"/>
    </location>
</feature>
<feature type="compositionally biased region" description="Polar residues" evidence="1">
    <location>
        <begin position="262"/>
        <end position="284"/>
    </location>
</feature>
<feature type="compositionally biased region" description="Polar residues" evidence="1">
    <location>
        <begin position="802"/>
        <end position="822"/>
    </location>
</feature>
<sequence length="1120" mass="116311">MSQSQPINPDAGSSATLDTRSRANTCASLSAAPLGTSYRSTTGSSVVSNGSLLDLYARSPGSFPSSAETPSHISASSTIGNASIPMQASASTSSSNGIPAVSATRGFQAPGNDAVPASTGFSMVPSDSNASIWTTASASATESLPHSKRASVAGFDVDVMRSIQPALNADTLDAARTNDLPMPPRIGVEAPQDDSDGSHYDDEEVLNTSTHDSFDRSADRTIEPPHTSHPATAADDEEEVFSNALPSPPVPRRTSSVAQDAFTISPSPSQTENLNQQDGTLSRHTASRSRSGSGQLGSSQIPQRRSSADHRDDSLHQLLQSDDTGPTPPTQEASSSSNAPRDTSSPTKRNLLGAVNEHTRLSTDGSRSSHEPTEDEQQRLEKELLAEADDSRPRTLKEARERAKMRRQQSDTVSPLAGGPTSGSTTTSPRKGASLHVRDVASSVVGGAIDEEVARSSIDSRDRPVRNPKRLSNRDRTGAADQRSLSERSAPSDYSHDSDGEGAFSFDPPPQAAGNTTASAGLPTQGSGMDDLTAAVSNAMNDLSFGSADETISADEEQATPMPPQTQTAARQVMPASLPSARSLAGVTGISVAQAGVRSSPLASPAKHAPPTPRTPQTPSGSSYFPAANSAQSLSMAPLSSPRAAPTTPTAAARPVAPALPSRIEVYGKTLPMPAAFASSNIVVGQKRGSSWDRARAYAQCTNELLHLQTGLALWMQVVQRPAMRQQARTGQSQPDWLAQGTLPRSTHVRNEGSYADSVRSDMTFPMRGDGAKAKEIVSVMPTMAESPVQTPVNLPYPGVAPQQTRSNSTQSFASLPGSTSVGEGMGAMRTSGSGAGNRFFSGLGRKNSKRQASVPPPAAVPASSPLASAAIGTGGSRAYLANSRNRQAQGSPIVSGATSSANPSTDTFETTFSRPESPARAGLGMRGVEAEPSARLDSVREGASAPSGPRPLGPRAPTGSTRLSYEMSRTNSGQAVTSPITPITPITPIAGGFGSGPTFVSRLSGGPSSHEGYTSDLLSAPRRSSQAGSTSPSLSAETSPRIGAGLRSSLSYGSVRDRMRRGSNSGDSEAFNATLTKLADILPDADTETLALYLRKAKGNDLQAIGDYLQDQSLGKLPK</sequence>
<organism evidence="2 3">
    <name type="scientific">Moesziomyces aphidis</name>
    <name type="common">Pseudozyma aphidis</name>
    <dbReference type="NCBI Taxonomy" id="84754"/>
    <lineage>
        <taxon>Eukaryota</taxon>
        <taxon>Fungi</taxon>
        <taxon>Dikarya</taxon>
        <taxon>Basidiomycota</taxon>
        <taxon>Ustilaginomycotina</taxon>
        <taxon>Ustilaginomycetes</taxon>
        <taxon>Ustilaginales</taxon>
        <taxon>Ustilaginaceae</taxon>
        <taxon>Moesziomyces</taxon>
    </lineage>
</organism>
<feature type="compositionally biased region" description="Polar residues" evidence="1">
    <location>
        <begin position="959"/>
        <end position="977"/>
    </location>
</feature>
<dbReference type="EMBL" id="AWNI01000008">
    <property type="protein sequence ID" value="ETS63587.1"/>
    <property type="molecule type" value="Genomic_DNA"/>
</dbReference>
<feature type="region of interest" description="Disordered" evidence="1">
    <location>
        <begin position="599"/>
        <end position="656"/>
    </location>
</feature>
<feature type="compositionally biased region" description="Basic and acidic residues" evidence="1">
    <location>
        <begin position="212"/>
        <end position="223"/>
    </location>
</feature>
<feature type="compositionally biased region" description="Polar residues" evidence="1">
    <location>
        <begin position="513"/>
        <end position="527"/>
    </location>
</feature>
<feature type="compositionally biased region" description="Low complexity" evidence="1">
    <location>
        <begin position="637"/>
        <end position="656"/>
    </location>
</feature>
<evidence type="ECO:0000256" key="1">
    <source>
        <dbReference type="SAM" id="MobiDB-lite"/>
    </source>
</evidence>
<accession>W3VS11</accession>
<gene>
    <name evidence="2" type="ORF">PaG_01886</name>
</gene>
<feature type="compositionally biased region" description="Polar residues" evidence="1">
    <location>
        <begin position="617"/>
        <end position="635"/>
    </location>
</feature>
<proteinExistence type="predicted"/>
<dbReference type="HOGENOM" id="CLU_280472_0_0_1"/>
<name>W3VS11_MOEAP</name>
<dbReference type="AlphaFoldDB" id="W3VS11"/>
<dbReference type="OrthoDB" id="2413468at2759"/>
<feature type="compositionally biased region" description="Polar residues" evidence="1">
    <location>
        <begin position="1023"/>
        <end position="1039"/>
    </location>
</feature>
<dbReference type="Proteomes" id="UP000019462">
    <property type="component" value="Unassembled WGS sequence"/>
</dbReference>
<feature type="compositionally biased region" description="Polar residues" evidence="1">
    <location>
        <begin position="87"/>
        <end position="97"/>
    </location>
</feature>
<feature type="compositionally biased region" description="Basic and acidic residues" evidence="1">
    <location>
        <begin position="455"/>
        <end position="465"/>
    </location>
</feature>
<feature type="compositionally biased region" description="Basic and acidic residues" evidence="1">
    <location>
        <begin position="306"/>
        <end position="315"/>
    </location>
</feature>
<feature type="compositionally biased region" description="Polar residues" evidence="1">
    <location>
        <begin position="886"/>
        <end position="915"/>
    </location>
</feature>
<feature type="region of interest" description="Disordered" evidence="1">
    <location>
        <begin position="999"/>
        <end position="1048"/>
    </location>
</feature>
<comment type="caution">
    <text evidence="2">The sequence shown here is derived from an EMBL/GenBank/DDBJ whole genome shotgun (WGS) entry which is preliminary data.</text>
</comment>
<feature type="compositionally biased region" description="Polar residues" evidence="1">
    <location>
        <begin position="330"/>
        <end position="348"/>
    </location>
</feature>
<feature type="compositionally biased region" description="Basic and acidic residues" evidence="1">
    <location>
        <begin position="929"/>
        <end position="941"/>
    </location>
</feature>